<dbReference type="InParanoid" id="G0MGE1"/>
<dbReference type="HOGENOM" id="CLU_1751321_0_0_1"/>
<organism evidence="2">
    <name type="scientific">Caenorhabditis brenneri</name>
    <name type="common">Nematode worm</name>
    <dbReference type="NCBI Taxonomy" id="135651"/>
    <lineage>
        <taxon>Eukaryota</taxon>
        <taxon>Metazoa</taxon>
        <taxon>Ecdysozoa</taxon>
        <taxon>Nematoda</taxon>
        <taxon>Chromadorea</taxon>
        <taxon>Rhabditida</taxon>
        <taxon>Rhabditina</taxon>
        <taxon>Rhabditomorpha</taxon>
        <taxon>Rhabditoidea</taxon>
        <taxon>Rhabditidae</taxon>
        <taxon>Peloderinae</taxon>
        <taxon>Caenorhabditis</taxon>
    </lineage>
</organism>
<gene>
    <name evidence="1" type="ORF">CAEBREN_09907</name>
</gene>
<dbReference type="Proteomes" id="UP000008068">
    <property type="component" value="Unassembled WGS sequence"/>
</dbReference>
<name>G0MGE1_CAEBE</name>
<accession>G0MGE1</accession>
<keyword evidence="2" id="KW-1185">Reference proteome</keyword>
<proteinExistence type="predicted"/>
<dbReference type="EMBL" id="GL379793">
    <property type="protein sequence ID" value="EGT56526.1"/>
    <property type="molecule type" value="Genomic_DNA"/>
</dbReference>
<reference evidence="2" key="1">
    <citation type="submission" date="2011-07" db="EMBL/GenBank/DDBJ databases">
        <authorList>
            <consortium name="Caenorhabditis brenneri Sequencing and Analysis Consortium"/>
            <person name="Wilson R.K."/>
        </authorList>
    </citation>
    <scope>NUCLEOTIDE SEQUENCE [LARGE SCALE GENOMIC DNA]</scope>
    <source>
        <strain evidence="2">PB2801</strain>
    </source>
</reference>
<sequence>MMWMWVRRQMTWMMMRRRERRSRLSAGVAADLKRAMDRIDQLDIDFESRFQEDTSRVILQLSAPLKLCGMSGKAIGMAVEMAGELIEEILEDYDNNSYTFNGGLDIRRNDGRTATILNSADTEHSKYFQCLMLVWPGWEHNIPEMGVRN</sequence>
<dbReference type="AlphaFoldDB" id="G0MGE1"/>
<dbReference type="eggNOG" id="KOG1909">
    <property type="taxonomic scope" value="Eukaryota"/>
</dbReference>
<evidence type="ECO:0000313" key="1">
    <source>
        <dbReference type="EMBL" id="EGT56526.1"/>
    </source>
</evidence>
<evidence type="ECO:0000313" key="2">
    <source>
        <dbReference type="Proteomes" id="UP000008068"/>
    </source>
</evidence>
<protein>
    <submittedName>
        <fullName evidence="1">Uncharacterized protein</fullName>
    </submittedName>
</protein>
<dbReference type="STRING" id="135651.G0MGE1"/>